<gene>
    <name evidence="1" type="ORF">R6Y95_02560</name>
</gene>
<evidence type="ECO:0008006" key="3">
    <source>
        <dbReference type="Google" id="ProtNLM"/>
    </source>
</evidence>
<name>A0ABD8A9L5_9EURY</name>
<reference evidence="1 2" key="1">
    <citation type="submission" date="2023-10" db="EMBL/GenBank/DDBJ databases">
        <title>The complete genome sequence of Methanoculleus palmolei DSM 4273.</title>
        <authorList>
            <person name="Lai S.-J."/>
            <person name="You Y.-T."/>
            <person name="Chen S.-C."/>
        </authorList>
    </citation>
    <scope>NUCLEOTIDE SEQUENCE [LARGE SCALE GENOMIC DNA]</scope>
    <source>
        <strain evidence="1 2">DSM 4273</strain>
    </source>
</reference>
<evidence type="ECO:0000313" key="2">
    <source>
        <dbReference type="Proteomes" id="UP001626603"/>
    </source>
</evidence>
<dbReference type="Proteomes" id="UP001626603">
    <property type="component" value="Chromosome"/>
</dbReference>
<sequence length="274" mass="30152">MTRKESYIREIARLLSSFLTGGNAEDLLTYLVAGSNLPGPRANLELAGAFSETVREFAGADADDNQVLWTLCVELSCISPEDAPTDDPHEFLPFCGVRGIGAIGSLSPECVEAALAHLAEAAVDPRRRVREAAAMAIRDLLSLQRETTVPGLEDWVEGGSWPAMRAVITGVAEPDLLAEPDFAEAAFRFHRKTLIRVYMAKERESEAFRALREALGYTLSPVIAALPGIGFEYLRQLATLDDADIRWIIQENLKEGRLGKRYPETVQHIRAQMA</sequence>
<protein>
    <recommendedName>
        <fullName evidence="3">HEAT repeat domain-containing protein</fullName>
    </recommendedName>
</protein>
<proteinExistence type="predicted"/>
<organism evidence="1 2">
    <name type="scientific">Methanoculleus palmolei</name>
    <dbReference type="NCBI Taxonomy" id="72612"/>
    <lineage>
        <taxon>Archaea</taxon>
        <taxon>Methanobacteriati</taxon>
        <taxon>Methanobacteriota</taxon>
        <taxon>Stenosarchaea group</taxon>
        <taxon>Methanomicrobia</taxon>
        <taxon>Methanomicrobiales</taxon>
        <taxon>Methanomicrobiaceae</taxon>
        <taxon>Methanoculleus</taxon>
    </lineage>
</organism>
<dbReference type="EMBL" id="CP137641">
    <property type="protein sequence ID" value="WOX56229.1"/>
    <property type="molecule type" value="Genomic_DNA"/>
</dbReference>
<dbReference type="InterPro" id="IPR016024">
    <property type="entry name" value="ARM-type_fold"/>
</dbReference>
<dbReference type="SUPFAM" id="SSF48371">
    <property type="entry name" value="ARM repeat"/>
    <property type="match status" value="1"/>
</dbReference>
<evidence type="ECO:0000313" key="1">
    <source>
        <dbReference type="EMBL" id="WOX56229.1"/>
    </source>
</evidence>
<accession>A0ABD8A9L5</accession>
<dbReference type="AlphaFoldDB" id="A0ABD8A9L5"/>
<keyword evidence="2" id="KW-1185">Reference proteome</keyword>